<evidence type="ECO:0000313" key="1">
    <source>
        <dbReference type="EMBL" id="QDH21993.1"/>
    </source>
</evidence>
<evidence type="ECO:0000313" key="2">
    <source>
        <dbReference type="Proteomes" id="UP000316968"/>
    </source>
</evidence>
<name>A0A4Y6UW93_SACBS</name>
<dbReference type="KEGG" id="saca:FFV09_14775"/>
<dbReference type="RefSeq" id="WP_141448537.1">
    <property type="nucleotide sequence ID" value="NZ_CP041217.1"/>
</dbReference>
<proteinExistence type="predicted"/>
<dbReference type="Proteomes" id="UP000316968">
    <property type="component" value="Chromosome"/>
</dbReference>
<dbReference type="EMBL" id="CP041217">
    <property type="protein sequence ID" value="QDH21993.1"/>
    <property type="molecule type" value="Genomic_DNA"/>
</dbReference>
<dbReference type="AlphaFoldDB" id="A0A4Y6UW93"/>
<gene>
    <name evidence="1" type="ORF">FFV09_14775</name>
</gene>
<sequence>MSREELIALYGDRYMQTGSPNFLDYYYDSAAKKLRVDPKKDMPTGSAEEAEQLYILSARLNVEERAEFISIMDRRWDVFMN</sequence>
<accession>A0A4Y6UW93</accession>
<organism evidence="1 2">
    <name type="scientific">Saccharibacillus brassicae</name>
    <dbReference type="NCBI Taxonomy" id="2583377"/>
    <lineage>
        <taxon>Bacteria</taxon>
        <taxon>Bacillati</taxon>
        <taxon>Bacillota</taxon>
        <taxon>Bacilli</taxon>
        <taxon>Bacillales</taxon>
        <taxon>Paenibacillaceae</taxon>
        <taxon>Saccharibacillus</taxon>
    </lineage>
</organism>
<keyword evidence="2" id="KW-1185">Reference proteome</keyword>
<reference evidence="1 2" key="1">
    <citation type="submission" date="2019-06" db="EMBL/GenBank/DDBJ databases">
        <title>Saccharibacillus brassicae sp. nov., an endophytic bacterium isolated from Chinese cabbage seeds (Brassica pekinensis).</title>
        <authorList>
            <person name="Jiang L."/>
            <person name="Lee J."/>
            <person name="Kim S.W."/>
        </authorList>
    </citation>
    <scope>NUCLEOTIDE SEQUENCE [LARGE SCALE GENOMIC DNA]</scope>
    <source>
        <strain evidence="2">KCTC 43072 / ATSA2</strain>
    </source>
</reference>
<protein>
    <submittedName>
        <fullName evidence="1">Uncharacterized protein</fullName>
    </submittedName>
</protein>
<dbReference type="OrthoDB" id="2665491at2"/>